<dbReference type="Gene3D" id="3.90.1200.10">
    <property type="match status" value="1"/>
</dbReference>
<dbReference type="AlphaFoldDB" id="A0A4Q4TEF7"/>
<dbReference type="PANTHER" id="PTHR21310:SF58">
    <property type="entry name" value="AMINOGLYCOSIDE PHOSPHOTRANSFERASE DOMAIN-CONTAINING PROTEIN"/>
    <property type="match status" value="1"/>
</dbReference>
<evidence type="ECO:0000313" key="3">
    <source>
        <dbReference type="EMBL" id="RYP04412.1"/>
    </source>
</evidence>
<evidence type="ECO:0000259" key="2">
    <source>
        <dbReference type="Pfam" id="PF01636"/>
    </source>
</evidence>
<accession>A0A4Q4TEF7</accession>
<sequence>MITLFGPTHYPPNIPPEARKVVNRITLNRVASEVDADPAADLTDLLSTQLKIYPGFVETLAQSVRAKSPEPKDAGDTRGSDDSQEPPTAAESLSVSAELPVTIVCPLTSRLLELIFEGEEIRAADDLSESLSEDFVAALNRRLAEAECLHESHNNFVLGLGPSVAAKVSPFLDVDHLSNLRYVNSKVPDTPTPQCLGAFRNSRQSYFFLSRAPGVTLESVWPDLTTSHKFSVQSQLNSIFRALRAQAPDAQGDQPRLGSFETGICKDTRRMQRVSKEPIRTEAEFNDFLCYMPGRTVTSWIKMIRSGLREDHRIVLTHGDLHPRNIMVSWEGDQRSLAAAESLRVTAILDWEFAGWYPEYWEFVKALNTIRTRGPLRDWIDFLPTDAIGSYLMEYSIDCVLDRWLG</sequence>
<feature type="region of interest" description="Disordered" evidence="1">
    <location>
        <begin position="63"/>
        <end position="93"/>
    </location>
</feature>
<feature type="domain" description="Aminoglycoside phosphotransferase" evidence="2">
    <location>
        <begin position="190"/>
        <end position="373"/>
    </location>
</feature>
<dbReference type="InterPro" id="IPR051678">
    <property type="entry name" value="AGP_Transferase"/>
</dbReference>
<dbReference type="Proteomes" id="UP000293360">
    <property type="component" value="Unassembled WGS sequence"/>
</dbReference>
<evidence type="ECO:0000256" key="1">
    <source>
        <dbReference type="SAM" id="MobiDB-lite"/>
    </source>
</evidence>
<evidence type="ECO:0000313" key="4">
    <source>
        <dbReference type="Proteomes" id="UP000293360"/>
    </source>
</evidence>
<dbReference type="OrthoDB" id="3250044at2759"/>
<protein>
    <recommendedName>
        <fullName evidence="2">Aminoglycoside phosphotransferase domain-containing protein</fullName>
    </recommendedName>
</protein>
<reference evidence="3 4" key="1">
    <citation type="submission" date="2018-06" db="EMBL/GenBank/DDBJ databases">
        <title>Complete Genomes of Monosporascus.</title>
        <authorList>
            <person name="Robinson A.J."/>
            <person name="Natvig D.O."/>
        </authorList>
    </citation>
    <scope>NUCLEOTIDE SEQUENCE [LARGE SCALE GENOMIC DNA]</scope>
    <source>
        <strain evidence="3 4">CBS 110550</strain>
    </source>
</reference>
<dbReference type="EMBL" id="QJNU01000211">
    <property type="protein sequence ID" value="RYP04412.1"/>
    <property type="molecule type" value="Genomic_DNA"/>
</dbReference>
<feature type="compositionally biased region" description="Basic and acidic residues" evidence="1">
    <location>
        <begin position="67"/>
        <end position="81"/>
    </location>
</feature>
<dbReference type="InterPro" id="IPR002575">
    <property type="entry name" value="Aminoglycoside_PTrfase"/>
</dbReference>
<keyword evidence="4" id="KW-1185">Reference proteome</keyword>
<dbReference type="SUPFAM" id="SSF56112">
    <property type="entry name" value="Protein kinase-like (PK-like)"/>
    <property type="match status" value="1"/>
</dbReference>
<dbReference type="PANTHER" id="PTHR21310">
    <property type="entry name" value="AMINOGLYCOSIDE PHOSPHOTRANSFERASE-RELATED-RELATED"/>
    <property type="match status" value="1"/>
</dbReference>
<dbReference type="Pfam" id="PF01636">
    <property type="entry name" value="APH"/>
    <property type="match status" value="1"/>
</dbReference>
<proteinExistence type="predicted"/>
<organism evidence="3 4">
    <name type="scientific">Monosporascus ibericus</name>
    <dbReference type="NCBI Taxonomy" id="155417"/>
    <lineage>
        <taxon>Eukaryota</taxon>
        <taxon>Fungi</taxon>
        <taxon>Dikarya</taxon>
        <taxon>Ascomycota</taxon>
        <taxon>Pezizomycotina</taxon>
        <taxon>Sordariomycetes</taxon>
        <taxon>Xylariomycetidae</taxon>
        <taxon>Xylariales</taxon>
        <taxon>Xylariales incertae sedis</taxon>
        <taxon>Monosporascus</taxon>
    </lineage>
</organism>
<comment type="caution">
    <text evidence="3">The sequence shown here is derived from an EMBL/GenBank/DDBJ whole genome shotgun (WGS) entry which is preliminary data.</text>
</comment>
<dbReference type="InterPro" id="IPR011009">
    <property type="entry name" value="Kinase-like_dom_sf"/>
</dbReference>
<dbReference type="STRING" id="155417.A0A4Q4TEF7"/>
<name>A0A4Q4TEF7_9PEZI</name>
<gene>
    <name evidence="3" type="ORF">DL764_004468</name>
</gene>